<comment type="caution">
    <text evidence="1">The sequence shown here is derived from an EMBL/GenBank/DDBJ whole genome shotgun (WGS) entry which is preliminary data.</text>
</comment>
<dbReference type="InterPro" id="IPR023811">
    <property type="entry name" value="CHP04076"/>
</dbReference>
<protein>
    <submittedName>
        <fullName evidence="1">TIGR04076 family protein</fullName>
    </submittedName>
</protein>
<dbReference type="EMBL" id="DRBS01000319">
    <property type="protein sequence ID" value="HDD44903.1"/>
    <property type="molecule type" value="Genomic_DNA"/>
</dbReference>
<feature type="non-terminal residue" evidence="1">
    <location>
        <position position="76"/>
    </location>
</feature>
<sequence>MSKKKLIIKVKEIKGNCPIFKIGDTIFIENGYILRLEKPICMHSLTSIMPYYVALSRGIKPQELGLGKDNKAYVQC</sequence>
<dbReference type="AlphaFoldDB" id="A0A7C0U3S7"/>
<reference evidence="1" key="1">
    <citation type="journal article" date="2020" name="mSystems">
        <title>Genome- and Community-Level Interaction Insights into Carbon Utilization and Element Cycling Functions of Hydrothermarchaeota in Hydrothermal Sediment.</title>
        <authorList>
            <person name="Zhou Z."/>
            <person name="Liu Y."/>
            <person name="Xu W."/>
            <person name="Pan J."/>
            <person name="Luo Z.H."/>
            <person name="Li M."/>
        </authorList>
    </citation>
    <scope>NUCLEOTIDE SEQUENCE [LARGE SCALE GENOMIC DNA]</scope>
    <source>
        <strain evidence="1">HyVt-233</strain>
    </source>
</reference>
<gene>
    <name evidence="1" type="ORF">ENG63_08610</name>
</gene>
<proteinExistence type="predicted"/>
<name>A0A7C0U3S7_DESA2</name>
<dbReference type="NCBIfam" id="TIGR04076">
    <property type="entry name" value="TIGR04076 family protein"/>
    <property type="match status" value="1"/>
</dbReference>
<dbReference type="Proteomes" id="UP000886289">
    <property type="component" value="Unassembled WGS sequence"/>
</dbReference>
<organism evidence="1">
    <name type="scientific">Desulfofervidus auxilii</name>
    <dbReference type="NCBI Taxonomy" id="1621989"/>
    <lineage>
        <taxon>Bacteria</taxon>
        <taxon>Pseudomonadati</taxon>
        <taxon>Thermodesulfobacteriota</taxon>
        <taxon>Candidatus Desulfofervidia</taxon>
        <taxon>Candidatus Desulfofervidales</taxon>
        <taxon>Candidatus Desulfofervidaceae</taxon>
        <taxon>Candidatus Desulfofervidus</taxon>
    </lineage>
</organism>
<accession>A0A7C0U3S7</accession>
<evidence type="ECO:0000313" key="1">
    <source>
        <dbReference type="EMBL" id="HDD44903.1"/>
    </source>
</evidence>